<reference evidence="4 5" key="1">
    <citation type="submission" date="2017-10" db="EMBL/GenBank/DDBJ databases">
        <title>Novel microbial diversity and functional potential in the marine mammal oral microbiome.</title>
        <authorList>
            <person name="Dudek N.K."/>
            <person name="Sun C.L."/>
            <person name="Burstein D."/>
            <person name="Kantor R.S."/>
            <person name="Aliaga Goltsman D.S."/>
            <person name="Bik E.M."/>
            <person name="Thomas B.C."/>
            <person name="Banfield J.F."/>
            <person name="Relman D.A."/>
        </authorList>
    </citation>
    <scope>NUCLEOTIDE SEQUENCE [LARGE SCALE GENOMIC DNA]</scope>
    <source>
        <strain evidence="4">DOLJORAL78_47_16</strain>
    </source>
</reference>
<dbReference type="AlphaFoldDB" id="A0A2G6KEN8"/>
<evidence type="ECO:0000313" key="5">
    <source>
        <dbReference type="Proteomes" id="UP000230821"/>
    </source>
</evidence>
<comment type="similarity">
    <text evidence="2">Belongs to the CDP-alcohol phosphatidyltransferase class-I family.</text>
</comment>
<dbReference type="InterPro" id="IPR048254">
    <property type="entry name" value="CDP_ALCOHOL_P_TRANSF_CS"/>
</dbReference>
<dbReference type="EMBL" id="PDSK01000091">
    <property type="protein sequence ID" value="PIE34144.1"/>
    <property type="molecule type" value="Genomic_DNA"/>
</dbReference>
<name>A0A2G6KEN8_9BACT</name>
<keyword evidence="1 2" id="KW-0808">Transferase</keyword>
<feature type="transmembrane region" description="Helical" evidence="3">
    <location>
        <begin position="65"/>
        <end position="87"/>
    </location>
</feature>
<keyword evidence="3" id="KW-0472">Membrane</keyword>
<proteinExistence type="inferred from homology"/>
<dbReference type="GO" id="GO:0016020">
    <property type="term" value="C:membrane"/>
    <property type="evidence" value="ECO:0007669"/>
    <property type="project" value="InterPro"/>
</dbReference>
<keyword evidence="3" id="KW-1133">Transmembrane helix</keyword>
<dbReference type="PROSITE" id="PS00379">
    <property type="entry name" value="CDP_ALCOHOL_P_TRANSF"/>
    <property type="match status" value="1"/>
</dbReference>
<dbReference type="Gene3D" id="1.20.120.1760">
    <property type="match status" value="1"/>
</dbReference>
<sequence length="264" mass="29272">MTKDFLGKTLGKFGAQGRDALAYALINNRISPNLLTITGVIINILGGMLIAVGSRAVQADPEVNWVHVLAGSVIILANIFDVLDGTVARLSGQVSKFGAFLDSVTDRYSDMILFSGAITYFALQHDVLCVSFSAIALVGSLMTSYTRARAESLLPGKFNAGYMERPERIVVIAVSCLFSRLYIGMFYIAIFANLATFHRIWDAWQINRNFEHPEQARKGYGSMRSPAILRGLRNIVFWTYPRQTWQHDALGVVLFLMMLAAPLR</sequence>
<feature type="transmembrane region" description="Helical" evidence="3">
    <location>
        <begin position="34"/>
        <end position="53"/>
    </location>
</feature>
<accession>A0A2G6KEN8</accession>
<dbReference type="InterPro" id="IPR000462">
    <property type="entry name" value="CDP-OH_P_trans"/>
</dbReference>
<dbReference type="GO" id="GO:0016780">
    <property type="term" value="F:phosphotransferase activity, for other substituted phosphate groups"/>
    <property type="evidence" value="ECO:0007669"/>
    <property type="project" value="InterPro"/>
</dbReference>
<evidence type="ECO:0000313" key="4">
    <source>
        <dbReference type="EMBL" id="PIE34144.1"/>
    </source>
</evidence>
<dbReference type="Pfam" id="PF01066">
    <property type="entry name" value="CDP-OH_P_transf"/>
    <property type="match status" value="1"/>
</dbReference>
<comment type="caution">
    <text evidence="4">The sequence shown here is derived from an EMBL/GenBank/DDBJ whole genome shotgun (WGS) entry which is preliminary data.</text>
</comment>
<evidence type="ECO:0000256" key="1">
    <source>
        <dbReference type="ARBA" id="ARBA00022679"/>
    </source>
</evidence>
<dbReference type="InterPro" id="IPR043130">
    <property type="entry name" value="CDP-OH_PTrfase_TM_dom"/>
</dbReference>
<dbReference type="Proteomes" id="UP000230821">
    <property type="component" value="Unassembled WGS sequence"/>
</dbReference>
<organism evidence="4 5">
    <name type="scientific">candidate division KSB3 bacterium</name>
    <dbReference type="NCBI Taxonomy" id="2044937"/>
    <lineage>
        <taxon>Bacteria</taxon>
        <taxon>candidate division KSB3</taxon>
    </lineage>
</organism>
<feature type="transmembrane region" description="Helical" evidence="3">
    <location>
        <begin position="130"/>
        <end position="148"/>
    </location>
</feature>
<feature type="transmembrane region" description="Helical" evidence="3">
    <location>
        <begin position="169"/>
        <end position="192"/>
    </location>
</feature>
<dbReference type="GO" id="GO:0008654">
    <property type="term" value="P:phospholipid biosynthetic process"/>
    <property type="evidence" value="ECO:0007669"/>
    <property type="project" value="InterPro"/>
</dbReference>
<protein>
    <submittedName>
        <fullName evidence="4">CDP-alcohol phosphatidyltransferase</fullName>
    </submittedName>
</protein>
<keyword evidence="3" id="KW-0812">Transmembrane</keyword>
<gene>
    <name evidence="4" type="ORF">CSA56_08375</name>
</gene>
<evidence type="ECO:0000256" key="3">
    <source>
        <dbReference type="SAM" id="Phobius"/>
    </source>
</evidence>
<evidence type="ECO:0000256" key="2">
    <source>
        <dbReference type="RuleBase" id="RU003750"/>
    </source>
</evidence>